<keyword evidence="2" id="KW-0862">Zinc</keyword>
<reference evidence="4" key="1">
    <citation type="submission" date="2017-04" db="EMBL/GenBank/DDBJ databases">
        <authorList>
            <person name="Varghese N."/>
            <person name="Submissions S."/>
        </authorList>
    </citation>
    <scope>NUCLEOTIDE SEQUENCE [LARGE SCALE GENOMIC DNA]</scope>
    <source>
        <strain evidence="4">LMG 29540</strain>
    </source>
</reference>
<keyword evidence="2" id="KW-0479">Metal-binding</keyword>
<dbReference type="SMART" id="SM00947">
    <property type="entry name" value="Pro_CA"/>
    <property type="match status" value="1"/>
</dbReference>
<dbReference type="AlphaFoldDB" id="A0A1X7LM55"/>
<dbReference type="GO" id="GO:0004089">
    <property type="term" value="F:carbonate dehydratase activity"/>
    <property type="evidence" value="ECO:0007669"/>
    <property type="project" value="InterPro"/>
</dbReference>
<evidence type="ECO:0000313" key="4">
    <source>
        <dbReference type="Proteomes" id="UP000193228"/>
    </source>
</evidence>
<evidence type="ECO:0000256" key="2">
    <source>
        <dbReference type="PIRSR" id="PIRSR601765-1"/>
    </source>
</evidence>
<dbReference type="InterPro" id="IPR001765">
    <property type="entry name" value="Carbonic_anhydrase"/>
</dbReference>
<sequence>MAAAMTKQERDSLTPDQIIEGLKHGNERFRSGKAHAHDYLAQKRASAAGQFPAAVILSCIDSRAPAELILDTGIGETFNARIAGNVTNEDLAGSLEFACAAAGAKVVLVMGHTSCGAIKGAIDNVTLGNLTGLLARIKPAVDATKYDGVRTGSNPEFVDMVARTNVQNTIDDLRKQSEILASMQKDGKIKIVGAMYHLNTGKVEFMS</sequence>
<comment type="similarity">
    <text evidence="1">Belongs to the beta-class carbonic anhydrase family.</text>
</comment>
<dbReference type="GO" id="GO:0008270">
    <property type="term" value="F:zinc ion binding"/>
    <property type="evidence" value="ECO:0007669"/>
    <property type="project" value="InterPro"/>
</dbReference>
<evidence type="ECO:0000313" key="3">
    <source>
        <dbReference type="EMBL" id="SMG54905.1"/>
    </source>
</evidence>
<dbReference type="PANTHER" id="PTHR11002">
    <property type="entry name" value="CARBONIC ANHYDRASE"/>
    <property type="match status" value="1"/>
</dbReference>
<feature type="binding site" evidence="2">
    <location>
        <position position="61"/>
    </location>
    <ligand>
        <name>Zn(2+)</name>
        <dbReference type="ChEBI" id="CHEBI:29105"/>
    </ligand>
</feature>
<feature type="binding site" evidence="2">
    <location>
        <position position="59"/>
    </location>
    <ligand>
        <name>Zn(2+)</name>
        <dbReference type="ChEBI" id="CHEBI:29105"/>
    </ligand>
</feature>
<evidence type="ECO:0000256" key="1">
    <source>
        <dbReference type="ARBA" id="ARBA00006217"/>
    </source>
</evidence>
<dbReference type="Proteomes" id="UP000193228">
    <property type="component" value="Unassembled WGS sequence"/>
</dbReference>
<dbReference type="EMBL" id="FXAT01000007">
    <property type="protein sequence ID" value="SMG54905.1"/>
    <property type="molecule type" value="Genomic_DNA"/>
</dbReference>
<dbReference type="SUPFAM" id="SSF53056">
    <property type="entry name" value="beta-carbonic anhydrase, cab"/>
    <property type="match status" value="1"/>
</dbReference>
<dbReference type="InterPro" id="IPR036874">
    <property type="entry name" value="Carbonic_anhydrase_sf"/>
</dbReference>
<organism evidence="3 4">
    <name type="scientific">Paraburkholderia susongensis</name>
    <dbReference type="NCBI Taxonomy" id="1515439"/>
    <lineage>
        <taxon>Bacteria</taxon>
        <taxon>Pseudomonadati</taxon>
        <taxon>Pseudomonadota</taxon>
        <taxon>Betaproteobacteria</taxon>
        <taxon>Burkholderiales</taxon>
        <taxon>Burkholderiaceae</taxon>
        <taxon>Paraburkholderia</taxon>
    </lineage>
</organism>
<dbReference type="PANTHER" id="PTHR11002:SF79">
    <property type="entry name" value="CARBONIC ANHYDRASE 2"/>
    <property type="match status" value="1"/>
</dbReference>
<proteinExistence type="inferred from homology"/>
<dbReference type="STRING" id="1515439.SAMN06265784_10732"/>
<protein>
    <submittedName>
        <fullName evidence="3">Carbonic anhydrase</fullName>
    </submittedName>
</protein>
<feature type="binding site" evidence="2">
    <location>
        <position position="115"/>
    </location>
    <ligand>
        <name>Zn(2+)</name>
        <dbReference type="ChEBI" id="CHEBI:29105"/>
    </ligand>
</feature>
<dbReference type="Pfam" id="PF00484">
    <property type="entry name" value="Pro_CA"/>
    <property type="match status" value="1"/>
</dbReference>
<accession>A0A1X7LM55</accession>
<feature type="binding site" evidence="2">
    <location>
        <position position="112"/>
    </location>
    <ligand>
        <name>Zn(2+)</name>
        <dbReference type="ChEBI" id="CHEBI:29105"/>
    </ligand>
</feature>
<name>A0A1X7LM55_9BURK</name>
<comment type="cofactor">
    <cofactor evidence="2">
        <name>Zn(2+)</name>
        <dbReference type="ChEBI" id="CHEBI:29105"/>
    </cofactor>
    <text evidence="2">Binds 1 zinc ion per subunit.</text>
</comment>
<dbReference type="CDD" id="cd03378">
    <property type="entry name" value="beta_CA_cladeC"/>
    <property type="match status" value="1"/>
</dbReference>
<dbReference type="NCBIfam" id="NF011765">
    <property type="entry name" value="PRK15219.1"/>
    <property type="match status" value="1"/>
</dbReference>
<dbReference type="Gene3D" id="3.40.1050.10">
    <property type="entry name" value="Carbonic anhydrase"/>
    <property type="match status" value="1"/>
</dbReference>
<gene>
    <name evidence="3" type="ORF">SAMN06265784_10732</name>
</gene>
<keyword evidence="4" id="KW-1185">Reference proteome</keyword>